<accession>A0AAW0MQJ1</accession>
<evidence type="ECO:0000313" key="3">
    <source>
        <dbReference type="Proteomes" id="UP001460270"/>
    </source>
</evidence>
<dbReference type="AlphaFoldDB" id="A0AAW0MQJ1"/>
<keyword evidence="3" id="KW-1185">Reference proteome</keyword>
<sequence length="163" mass="17797">MAERDSRIHTLPGLMASVPWYMGHLAGHAPHWSPSQTCSPIHSRLTLAANGPGRTPAGAAVKQVQGAMTPEIIVQSSSGILRVHPVLWQVRQMGERGQGAEHYGRYEGPLQINAESQRAIIIINKPPSAKLESDKKKREKATAGKPCHLCRSVKRKKNAEDAM</sequence>
<proteinExistence type="predicted"/>
<evidence type="ECO:0000313" key="2">
    <source>
        <dbReference type="EMBL" id="KAK7882360.1"/>
    </source>
</evidence>
<reference evidence="3" key="1">
    <citation type="submission" date="2024-04" db="EMBL/GenBank/DDBJ databases">
        <title>Salinicola lusitanus LLJ914,a marine bacterium isolated from the Okinawa Trough.</title>
        <authorList>
            <person name="Li J."/>
        </authorList>
    </citation>
    <scope>NUCLEOTIDE SEQUENCE [LARGE SCALE GENOMIC DNA]</scope>
</reference>
<protein>
    <submittedName>
        <fullName evidence="2">Uncharacterized protein</fullName>
    </submittedName>
</protein>
<gene>
    <name evidence="2" type="ORF">WMY93_028534</name>
</gene>
<dbReference type="EMBL" id="JBBPFD010000021">
    <property type="protein sequence ID" value="KAK7882360.1"/>
    <property type="molecule type" value="Genomic_DNA"/>
</dbReference>
<evidence type="ECO:0000256" key="1">
    <source>
        <dbReference type="SAM" id="MobiDB-lite"/>
    </source>
</evidence>
<feature type="compositionally biased region" description="Basic and acidic residues" evidence="1">
    <location>
        <begin position="131"/>
        <end position="142"/>
    </location>
</feature>
<dbReference type="Proteomes" id="UP001460270">
    <property type="component" value="Unassembled WGS sequence"/>
</dbReference>
<comment type="caution">
    <text evidence="2">The sequence shown here is derived from an EMBL/GenBank/DDBJ whole genome shotgun (WGS) entry which is preliminary data.</text>
</comment>
<organism evidence="2 3">
    <name type="scientific">Mugilogobius chulae</name>
    <name type="common">yellowstripe goby</name>
    <dbReference type="NCBI Taxonomy" id="88201"/>
    <lineage>
        <taxon>Eukaryota</taxon>
        <taxon>Metazoa</taxon>
        <taxon>Chordata</taxon>
        <taxon>Craniata</taxon>
        <taxon>Vertebrata</taxon>
        <taxon>Euteleostomi</taxon>
        <taxon>Actinopterygii</taxon>
        <taxon>Neopterygii</taxon>
        <taxon>Teleostei</taxon>
        <taxon>Neoteleostei</taxon>
        <taxon>Acanthomorphata</taxon>
        <taxon>Gobiaria</taxon>
        <taxon>Gobiiformes</taxon>
        <taxon>Gobioidei</taxon>
        <taxon>Gobiidae</taxon>
        <taxon>Gobionellinae</taxon>
        <taxon>Mugilogobius</taxon>
    </lineage>
</organism>
<feature type="region of interest" description="Disordered" evidence="1">
    <location>
        <begin position="128"/>
        <end position="163"/>
    </location>
</feature>
<name>A0AAW0MQJ1_9GOBI</name>